<organism evidence="2 3">
    <name type="scientific">Aurantiacibacter atlanticus</name>
    <dbReference type="NCBI Taxonomy" id="1648404"/>
    <lineage>
        <taxon>Bacteria</taxon>
        <taxon>Pseudomonadati</taxon>
        <taxon>Pseudomonadota</taxon>
        <taxon>Alphaproteobacteria</taxon>
        <taxon>Sphingomonadales</taxon>
        <taxon>Erythrobacteraceae</taxon>
        <taxon>Aurantiacibacter</taxon>
    </lineage>
</organism>
<protein>
    <submittedName>
        <fullName evidence="2">Uncharacterized protein</fullName>
    </submittedName>
</protein>
<feature type="transmembrane region" description="Helical" evidence="1">
    <location>
        <begin position="38"/>
        <end position="58"/>
    </location>
</feature>
<keyword evidence="3" id="KW-1185">Reference proteome</keyword>
<sequence length="79" mass="8646">MVIAAWPIDGLTALARSPGILSKCDEETGYCRKVSKRLMFLLTVTGLAMLLLLVVAWFDGGQEEQRLIVEPVSVPEVSL</sequence>
<keyword evidence="1" id="KW-0812">Transmembrane</keyword>
<gene>
    <name evidence="2" type="ORF">CP97_09045</name>
</gene>
<dbReference type="AlphaFoldDB" id="A0A0H4VBV2"/>
<dbReference type="Proteomes" id="UP000059113">
    <property type="component" value="Chromosome"/>
</dbReference>
<accession>A0A0H4VBV2</accession>
<evidence type="ECO:0000313" key="3">
    <source>
        <dbReference type="Proteomes" id="UP000059113"/>
    </source>
</evidence>
<dbReference type="STRING" id="1648404.CP97_09045"/>
<dbReference type="RefSeq" id="WP_048885657.1">
    <property type="nucleotide sequence ID" value="NZ_CP011310.1"/>
</dbReference>
<proteinExistence type="predicted"/>
<keyword evidence="1" id="KW-1133">Transmembrane helix</keyword>
<evidence type="ECO:0000256" key="1">
    <source>
        <dbReference type="SAM" id="Phobius"/>
    </source>
</evidence>
<dbReference type="KEGG" id="ery:CP97_09045"/>
<reference evidence="2" key="1">
    <citation type="journal article" date="2015" name="Int. J. Syst. Evol. Microbiol.">
        <title>Erythrobacter atlanticus sp. nov., a bacterium from ocean sediment able to degrade polycyclic aromatic hydrocarbons.</title>
        <authorList>
            <person name="Zhuang L."/>
            <person name="Liu Y."/>
            <person name="Wang L."/>
            <person name="Wang W."/>
            <person name="Shao Z."/>
        </authorList>
    </citation>
    <scope>NUCLEOTIDE SEQUENCE [LARGE SCALE GENOMIC DNA]</scope>
    <source>
        <strain evidence="2">S21-N3</strain>
    </source>
</reference>
<evidence type="ECO:0000313" key="2">
    <source>
        <dbReference type="EMBL" id="AKQ42132.1"/>
    </source>
</evidence>
<reference evidence="2" key="2">
    <citation type="submission" date="2016-04" db="EMBL/GenBank/DDBJ databases">
        <authorList>
            <person name="Evans L.H."/>
            <person name="Alamgir A."/>
            <person name="Owens N."/>
            <person name="Weber N.D."/>
            <person name="Virtaneva K."/>
            <person name="Barbian K."/>
            <person name="Babar A."/>
            <person name="Rosenke K."/>
        </authorList>
    </citation>
    <scope>NUCLEOTIDE SEQUENCE</scope>
    <source>
        <strain evidence="2">S21-N3</strain>
    </source>
</reference>
<keyword evidence="1" id="KW-0472">Membrane</keyword>
<name>A0A0H4VBV2_9SPHN</name>
<dbReference type="EMBL" id="CP011310">
    <property type="protein sequence ID" value="AKQ42132.1"/>
    <property type="molecule type" value="Genomic_DNA"/>
</dbReference>